<keyword evidence="2" id="KW-0238">DNA-binding</keyword>
<evidence type="ECO:0000256" key="3">
    <source>
        <dbReference type="ARBA" id="ARBA00023163"/>
    </source>
</evidence>
<dbReference type="PRINTS" id="PR00038">
    <property type="entry name" value="HTHLUXR"/>
</dbReference>
<dbReference type="InterPro" id="IPR000792">
    <property type="entry name" value="Tscrpt_reg_LuxR_C"/>
</dbReference>
<protein>
    <submittedName>
        <fullName evidence="5">Helix-turn-helix transcriptional regulator</fullName>
    </submittedName>
</protein>
<dbReference type="CDD" id="cd06170">
    <property type="entry name" value="LuxR_C_like"/>
    <property type="match status" value="1"/>
</dbReference>
<organism evidence="5 6">
    <name type="scientific">Autumnicola musiva</name>
    <dbReference type="NCBI Taxonomy" id="3075589"/>
    <lineage>
        <taxon>Bacteria</taxon>
        <taxon>Pseudomonadati</taxon>
        <taxon>Bacteroidota</taxon>
        <taxon>Flavobacteriia</taxon>
        <taxon>Flavobacteriales</taxon>
        <taxon>Flavobacteriaceae</taxon>
        <taxon>Autumnicola</taxon>
    </lineage>
</organism>
<feature type="domain" description="HTH luxR-type" evidence="4">
    <location>
        <begin position="43"/>
        <end position="108"/>
    </location>
</feature>
<dbReference type="InterPro" id="IPR036388">
    <property type="entry name" value="WH-like_DNA-bd_sf"/>
</dbReference>
<proteinExistence type="predicted"/>
<dbReference type="PANTHER" id="PTHR44688:SF16">
    <property type="entry name" value="DNA-BINDING TRANSCRIPTIONAL ACTIVATOR DEVR_DOSR"/>
    <property type="match status" value="1"/>
</dbReference>
<accession>A0ABU3D3R5</accession>
<dbReference type="PANTHER" id="PTHR44688">
    <property type="entry name" value="DNA-BINDING TRANSCRIPTIONAL ACTIVATOR DEVR_DOSR"/>
    <property type="match status" value="1"/>
</dbReference>
<evidence type="ECO:0000259" key="4">
    <source>
        <dbReference type="PROSITE" id="PS50043"/>
    </source>
</evidence>
<keyword evidence="1" id="KW-0805">Transcription regulation</keyword>
<evidence type="ECO:0000313" key="5">
    <source>
        <dbReference type="EMBL" id="MDT0676168.1"/>
    </source>
</evidence>
<dbReference type="EMBL" id="JAVRHK010000003">
    <property type="protein sequence ID" value="MDT0676168.1"/>
    <property type="molecule type" value="Genomic_DNA"/>
</dbReference>
<evidence type="ECO:0000256" key="2">
    <source>
        <dbReference type="ARBA" id="ARBA00023125"/>
    </source>
</evidence>
<dbReference type="RefSeq" id="WP_311502525.1">
    <property type="nucleotide sequence ID" value="NZ_JAVRHK010000003.1"/>
</dbReference>
<keyword evidence="6" id="KW-1185">Reference proteome</keyword>
<dbReference type="Pfam" id="PF00196">
    <property type="entry name" value="GerE"/>
    <property type="match status" value="1"/>
</dbReference>
<sequence>MNLAFYAITAIEIERYLYLLENKSKMHKIFDWNKKQNEYPAKDRIVYENLTKREIEVALSILSNQSYKEISKDLYIAESTVSKHASNIYKKTGVKNRRQFLLGFRKKFKK</sequence>
<comment type="caution">
    <text evidence="5">The sequence shown here is derived from an EMBL/GenBank/DDBJ whole genome shotgun (WGS) entry which is preliminary data.</text>
</comment>
<name>A0ABU3D3R5_9FLAO</name>
<dbReference type="SUPFAM" id="SSF46894">
    <property type="entry name" value="C-terminal effector domain of the bipartite response regulators"/>
    <property type="match status" value="1"/>
</dbReference>
<dbReference type="InterPro" id="IPR016032">
    <property type="entry name" value="Sig_transdc_resp-reg_C-effctor"/>
</dbReference>
<keyword evidence="3" id="KW-0804">Transcription</keyword>
<evidence type="ECO:0000313" key="6">
    <source>
        <dbReference type="Proteomes" id="UP001262582"/>
    </source>
</evidence>
<dbReference type="PROSITE" id="PS50043">
    <property type="entry name" value="HTH_LUXR_2"/>
    <property type="match status" value="1"/>
</dbReference>
<dbReference type="SMART" id="SM00421">
    <property type="entry name" value="HTH_LUXR"/>
    <property type="match status" value="1"/>
</dbReference>
<dbReference type="Proteomes" id="UP001262582">
    <property type="component" value="Unassembled WGS sequence"/>
</dbReference>
<evidence type="ECO:0000256" key="1">
    <source>
        <dbReference type="ARBA" id="ARBA00023015"/>
    </source>
</evidence>
<reference evidence="5 6" key="1">
    <citation type="submission" date="2023-09" db="EMBL/GenBank/DDBJ databases">
        <authorList>
            <person name="Rey-Velasco X."/>
        </authorList>
    </citation>
    <scope>NUCLEOTIDE SEQUENCE [LARGE SCALE GENOMIC DNA]</scope>
    <source>
        <strain evidence="5 6">F117</strain>
    </source>
</reference>
<gene>
    <name evidence="5" type="ORF">RM539_06185</name>
</gene>
<dbReference type="Gene3D" id="1.10.10.10">
    <property type="entry name" value="Winged helix-like DNA-binding domain superfamily/Winged helix DNA-binding domain"/>
    <property type="match status" value="1"/>
</dbReference>